<accession>A0A9P7E4U8</accession>
<name>A0A9P7E4U8_9AGAM</name>
<evidence type="ECO:0000313" key="2">
    <source>
        <dbReference type="Proteomes" id="UP000807769"/>
    </source>
</evidence>
<dbReference type="GeneID" id="64630574"/>
<gene>
    <name evidence="1" type="ORF">BJ212DRAFT_1378219</name>
</gene>
<feature type="non-terminal residue" evidence="1">
    <location>
        <position position="1"/>
    </location>
</feature>
<evidence type="ECO:0000313" key="1">
    <source>
        <dbReference type="EMBL" id="KAG1810706.1"/>
    </source>
</evidence>
<keyword evidence="2" id="KW-1185">Reference proteome</keyword>
<dbReference type="AlphaFoldDB" id="A0A9P7E4U8"/>
<proteinExistence type="predicted"/>
<organism evidence="1 2">
    <name type="scientific">Suillus subaureus</name>
    <dbReference type="NCBI Taxonomy" id="48587"/>
    <lineage>
        <taxon>Eukaryota</taxon>
        <taxon>Fungi</taxon>
        <taxon>Dikarya</taxon>
        <taxon>Basidiomycota</taxon>
        <taxon>Agaricomycotina</taxon>
        <taxon>Agaricomycetes</taxon>
        <taxon>Agaricomycetidae</taxon>
        <taxon>Boletales</taxon>
        <taxon>Suillineae</taxon>
        <taxon>Suillaceae</taxon>
        <taxon>Suillus</taxon>
    </lineage>
</organism>
<dbReference type="RefSeq" id="XP_041189602.1">
    <property type="nucleotide sequence ID" value="XM_041336557.1"/>
</dbReference>
<protein>
    <submittedName>
        <fullName evidence="1">Uncharacterized protein</fullName>
    </submittedName>
</protein>
<dbReference type="Proteomes" id="UP000807769">
    <property type="component" value="Unassembled WGS sequence"/>
</dbReference>
<sequence>MYRVRICNLHMTLLVCTMDPPRTCPGGRKKNRGLSAKQYTKITGTIASVRRN</sequence>
<dbReference type="EMBL" id="JABBWG010000032">
    <property type="protein sequence ID" value="KAG1810706.1"/>
    <property type="molecule type" value="Genomic_DNA"/>
</dbReference>
<dbReference type="OrthoDB" id="2687781at2759"/>
<comment type="caution">
    <text evidence="1">The sequence shown here is derived from an EMBL/GenBank/DDBJ whole genome shotgun (WGS) entry which is preliminary data.</text>
</comment>
<reference evidence="1" key="1">
    <citation type="journal article" date="2020" name="New Phytol.">
        <title>Comparative genomics reveals dynamic genome evolution in host specialist ectomycorrhizal fungi.</title>
        <authorList>
            <person name="Lofgren L.A."/>
            <person name="Nguyen N.H."/>
            <person name="Vilgalys R."/>
            <person name="Ruytinx J."/>
            <person name="Liao H.L."/>
            <person name="Branco S."/>
            <person name="Kuo A."/>
            <person name="LaButti K."/>
            <person name="Lipzen A."/>
            <person name="Andreopoulos W."/>
            <person name="Pangilinan J."/>
            <person name="Riley R."/>
            <person name="Hundley H."/>
            <person name="Na H."/>
            <person name="Barry K."/>
            <person name="Grigoriev I.V."/>
            <person name="Stajich J.E."/>
            <person name="Kennedy P.G."/>
        </authorList>
    </citation>
    <scope>NUCLEOTIDE SEQUENCE</scope>
    <source>
        <strain evidence="1">MN1</strain>
    </source>
</reference>